<evidence type="ECO:0000313" key="3">
    <source>
        <dbReference type="EMBL" id="QDU25410.1"/>
    </source>
</evidence>
<proteinExistence type="predicted"/>
<evidence type="ECO:0000313" key="4">
    <source>
        <dbReference type="Proteomes" id="UP000315017"/>
    </source>
</evidence>
<sequence length="155" mass="15614" precursor="true">MTYQANSVRWNRSRNVALALAAALLLAGCGSSDKGKVSGTVTSDGQPVSGGSVSFVPVAEPGSSPEAPAAAASGRVATGAVLSSGSFSLSTDADEDGALIGRHEVVYTPPSVGGESADPALKSPYHGLVPRERQVEVKAGVNTFAIELVPEQPLP</sequence>
<reference evidence="3 4" key="1">
    <citation type="submission" date="2019-02" db="EMBL/GenBank/DDBJ databases">
        <title>Deep-cultivation of Planctomycetes and their phenomic and genomic characterization uncovers novel biology.</title>
        <authorList>
            <person name="Wiegand S."/>
            <person name="Jogler M."/>
            <person name="Boedeker C."/>
            <person name="Pinto D."/>
            <person name="Vollmers J."/>
            <person name="Rivas-Marin E."/>
            <person name="Kohn T."/>
            <person name="Peeters S.H."/>
            <person name="Heuer A."/>
            <person name="Rast P."/>
            <person name="Oberbeckmann S."/>
            <person name="Bunk B."/>
            <person name="Jeske O."/>
            <person name="Meyerdierks A."/>
            <person name="Storesund J.E."/>
            <person name="Kallscheuer N."/>
            <person name="Luecker S."/>
            <person name="Lage O.M."/>
            <person name="Pohl T."/>
            <person name="Merkel B.J."/>
            <person name="Hornburger P."/>
            <person name="Mueller R.-W."/>
            <person name="Bruemmer F."/>
            <person name="Labrenz M."/>
            <person name="Spormann A.M."/>
            <person name="Op den Camp H."/>
            <person name="Overmann J."/>
            <person name="Amann R."/>
            <person name="Jetten M.S.M."/>
            <person name="Mascher T."/>
            <person name="Medema M.H."/>
            <person name="Devos D.P."/>
            <person name="Kaster A.-K."/>
            <person name="Ovreas L."/>
            <person name="Rohde M."/>
            <person name="Galperin M.Y."/>
            <person name="Jogler C."/>
        </authorList>
    </citation>
    <scope>NUCLEOTIDE SEQUENCE [LARGE SCALE GENOMIC DNA]</scope>
    <source>
        <strain evidence="3 4">ETA_A8</strain>
    </source>
</reference>
<keyword evidence="2" id="KW-0732">Signal</keyword>
<feature type="compositionally biased region" description="Low complexity" evidence="1">
    <location>
        <begin position="47"/>
        <end position="71"/>
    </location>
</feature>
<organism evidence="3 4">
    <name type="scientific">Anatilimnocola aggregata</name>
    <dbReference type="NCBI Taxonomy" id="2528021"/>
    <lineage>
        <taxon>Bacteria</taxon>
        <taxon>Pseudomonadati</taxon>
        <taxon>Planctomycetota</taxon>
        <taxon>Planctomycetia</taxon>
        <taxon>Pirellulales</taxon>
        <taxon>Pirellulaceae</taxon>
        <taxon>Anatilimnocola</taxon>
    </lineage>
</organism>
<dbReference type="RefSeq" id="WP_145084317.1">
    <property type="nucleotide sequence ID" value="NZ_CP036274.1"/>
</dbReference>
<keyword evidence="4" id="KW-1185">Reference proteome</keyword>
<dbReference type="EMBL" id="CP036274">
    <property type="protein sequence ID" value="QDU25410.1"/>
    <property type="molecule type" value="Genomic_DNA"/>
</dbReference>
<evidence type="ECO:0008006" key="5">
    <source>
        <dbReference type="Google" id="ProtNLM"/>
    </source>
</evidence>
<evidence type="ECO:0000256" key="1">
    <source>
        <dbReference type="SAM" id="MobiDB-lite"/>
    </source>
</evidence>
<feature type="signal peptide" evidence="2">
    <location>
        <begin position="1"/>
        <end position="27"/>
    </location>
</feature>
<dbReference type="KEGG" id="aagg:ETAA8_04780"/>
<gene>
    <name evidence="3" type="ORF">ETAA8_04780</name>
</gene>
<accession>A0A517Y5D7</accession>
<protein>
    <recommendedName>
        <fullName evidence="5">Carboxypeptidase regulatory-like domain-containing protein</fullName>
    </recommendedName>
</protein>
<dbReference type="Proteomes" id="UP000315017">
    <property type="component" value="Chromosome"/>
</dbReference>
<name>A0A517Y5D7_9BACT</name>
<feature type="region of interest" description="Disordered" evidence="1">
    <location>
        <begin position="33"/>
        <end position="71"/>
    </location>
</feature>
<evidence type="ECO:0000256" key="2">
    <source>
        <dbReference type="SAM" id="SignalP"/>
    </source>
</evidence>
<dbReference type="AlphaFoldDB" id="A0A517Y5D7"/>
<feature type="chain" id="PRO_5022213835" description="Carboxypeptidase regulatory-like domain-containing protein" evidence="2">
    <location>
        <begin position="28"/>
        <end position="155"/>
    </location>
</feature>